<evidence type="ECO:0000313" key="1">
    <source>
        <dbReference type="EMBL" id="EWS75322.1"/>
    </source>
</evidence>
<dbReference type="EMBL" id="GG662758">
    <property type="protein sequence ID" value="EWS75322.1"/>
    <property type="molecule type" value="Genomic_DNA"/>
</dbReference>
<accession>W7XCY6</accession>
<dbReference type="Proteomes" id="UP000009168">
    <property type="component" value="Unassembled WGS sequence"/>
</dbReference>
<dbReference type="AlphaFoldDB" id="W7XCY6"/>
<evidence type="ECO:0000313" key="2">
    <source>
        <dbReference type="Proteomes" id="UP000009168"/>
    </source>
</evidence>
<organism evidence="1 2">
    <name type="scientific">Tetrahymena thermophila (strain SB210)</name>
    <dbReference type="NCBI Taxonomy" id="312017"/>
    <lineage>
        <taxon>Eukaryota</taxon>
        <taxon>Sar</taxon>
        <taxon>Alveolata</taxon>
        <taxon>Ciliophora</taxon>
        <taxon>Intramacronucleata</taxon>
        <taxon>Oligohymenophorea</taxon>
        <taxon>Hymenostomatida</taxon>
        <taxon>Tetrahymenina</taxon>
        <taxon>Tetrahymenidae</taxon>
        <taxon>Tetrahymena</taxon>
    </lineage>
</organism>
<dbReference type="GeneID" id="24441037"/>
<gene>
    <name evidence="1" type="ORF">TTHERM_000895969</name>
</gene>
<protein>
    <submittedName>
        <fullName evidence="1">Uncharacterized protein</fullName>
    </submittedName>
</protein>
<dbReference type="InParanoid" id="W7XCY6"/>
<reference evidence="2" key="1">
    <citation type="journal article" date="2006" name="PLoS Biol.">
        <title>Macronuclear genome sequence of the ciliate Tetrahymena thermophila, a model eukaryote.</title>
        <authorList>
            <person name="Eisen J.A."/>
            <person name="Coyne R.S."/>
            <person name="Wu M."/>
            <person name="Wu D."/>
            <person name="Thiagarajan M."/>
            <person name="Wortman J.R."/>
            <person name="Badger J.H."/>
            <person name="Ren Q."/>
            <person name="Amedeo P."/>
            <person name="Jones K.M."/>
            <person name="Tallon L.J."/>
            <person name="Delcher A.L."/>
            <person name="Salzberg S.L."/>
            <person name="Silva J.C."/>
            <person name="Haas B.J."/>
            <person name="Majoros W.H."/>
            <person name="Farzad M."/>
            <person name="Carlton J.M."/>
            <person name="Smith R.K. Jr."/>
            <person name="Garg J."/>
            <person name="Pearlman R.E."/>
            <person name="Karrer K.M."/>
            <person name="Sun L."/>
            <person name="Manning G."/>
            <person name="Elde N.C."/>
            <person name="Turkewitz A.P."/>
            <person name="Asai D.J."/>
            <person name="Wilkes D.E."/>
            <person name="Wang Y."/>
            <person name="Cai H."/>
            <person name="Collins K."/>
            <person name="Stewart B.A."/>
            <person name="Lee S.R."/>
            <person name="Wilamowska K."/>
            <person name="Weinberg Z."/>
            <person name="Ruzzo W.L."/>
            <person name="Wloga D."/>
            <person name="Gaertig J."/>
            <person name="Frankel J."/>
            <person name="Tsao C.-C."/>
            <person name="Gorovsky M.A."/>
            <person name="Keeling P.J."/>
            <person name="Waller R.F."/>
            <person name="Patron N.J."/>
            <person name="Cherry J.M."/>
            <person name="Stover N.A."/>
            <person name="Krieger C.J."/>
            <person name="del Toro C."/>
            <person name="Ryder H.F."/>
            <person name="Williamson S.C."/>
            <person name="Barbeau R.A."/>
            <person name="Hamilton E.P."/>
            <person name="Orias E."/>
        </authorList>
    </citation>
    <scope>NUCLEOTIDE SEQUENCE [LARGE SCALE GENOMIC DNA]</scope>
    <source>
        <strain evidence="2">SB210</strain>
    </source>
</reference>
<proteinExistence type="predicted"/>
<sequence length="115" mass="13707">MEIADYVIKNWAYILINRVRNVKSNVEKDTCLQIVYQKNTEQQKQLNVMIIILQIMMVAHRIARQKMVLNVQTHQALFKIRQVSLSAQQLMMDQLLSQNQNHNFLTYKTNIKFKE</sequence>
<dbReference type="RefSeq" id="XP_012652154.1">
    <property type="nucleotide sequence ID" value="XM_012796700.1"/>
</dbReference>
<keyword evidence="2" id="KW-1185">Reference proteome</keyword>
<dbReference type="KEGG" id="tet:TTHERM_000895969"/>
<name>W7XCY6_TETTS</name>